<dbReference type="STRING" id="3088.A0A383WD37"/>
<sequence>MPVTVKQLNVYPIKGCKPVTVESAACLGTGLPYDRHWMVVRADSGKFLTQRQIPKLCQVCVSLPPEALLATGWGKLQPGAALVVSAPGMSQLQVPLTDPAAPAAPAQLKNVTVWEWSGVAADEGDEAAAWFSKFLGQPVRLVRHLHSSGLPQTVRPTDPEFAPGHAVKFADGYPLLVSCEENLQDLNSHLSSSGSSPLPMNRFRPNVVLAGFEGGAWADDAWGDVAVGSVQLSYVKPCSRCKVTTIDQETAEEGKEPLVTLGQFRSGKVLGWAAQRKSWTHDVFFGWNAAVLQQGTISVGDTVTVTQPRTA</sequence>
<dbReference type="PANTHER" id="PTHR14237">
    <property type="entry name" value="MOLYBDOPTERIN COFACTOR SULFURASE MOSC"/>
    <property type="match status" value="1"/>
</dbReference>
<evidence type="ECO:0000259" key="1">
    <source>
        <dbReference type="PROSITE" id="PS51340"/>
    </source>
</evidence>
<name>A0A383WD37_TETOB</name>
<dbReference type="SUPFAM" id="SSF50800">
    <property type="entry name" value="PK beta-barrel domain-like"/>
    <property type="match status" value="1"/>
</dbReference>
<organism evidence="2 3">
    <name type="scientific">Tetradesmus obliquus</name>
    <name type="common">Green alga</name>
    <name type="synonym">Acutodesmus obliquus</name>
    <dbReference type="NCBI Taxonomy" id="3088"/>
    <lineage>
        <taxon>Eukaryota</taxon>
        <taxon>Viridiplantae</taxon>
        <taxon>Chlorophyta</taxon>
        <taxon>core chlorophytes</taxon>
        <taxon>Chlorophyceae</taxon>
        <taxon>CS clade</taxon>
        <taxon>Sphaeropleales</taxon>
        <taxon>Scenedesmaceae</taxon>
        <taxon>Tetradesmus</taxon>
    </lineage>
</organism>
<evidence type="ECO:0000313" key="2">
    <source>
        <dbReference type="EMBL" id="SZX75535.1"/>
    </source>
</evidence>
<dbReference type="Pfam" id="PF03473">
    <property type="entry name" value="MOSC"/>
    <property type="match status" value="1"/>
</dbReference>
<protein>
    <recommendedName>
        <fullName evidence="1">MOSC domain-containing protein</fullName>
    </recommendedName>
</protein>
<dbReference type="Gene3D" id="2.40.33.20">
    <property type="entry name" value="PK beta-barrel domain-like"/>
    <property type="match status" value="1"/>
</dbReference>
<dbReference type="GO" id="GO:0030151">
    <property type="term" value="F:molybdenum ion binding"/>
    <property type="evidence" value="ECO:0007669"/>
    <property type="project" value="InterPro"/>
</dbReference>
<dbReference type="SUPFAM" id="SSF141673">
    <property type="entry name" value="MOSC N-terminal domain-like"/>
    <property type="match status" value="1"/>
</dbReference>
<keyword evidence="3" id="KW-1185">Reference proteome</keyword>
<dbReference type="PROSITE" id="PS51340">
    <property type="entry name" value="MOSC"/>
    <property type="match status" value="1"/>
</dbReference>
<dbReference type="GO" id="GO:0030170">
    <property type="term" value="F:pyridoxal phosphate binding"/>
    <property type="evidence" value="ECO:0007669"/>
    <property type="project" value="InterPro"/>
</dbReference>
<dbReference type="PANTHER" id="PTHR14237:SF19">
    <property type="entry name" value="MITOCHONDRIAL AMIDOXIME REDUCING COMPONENT 1"/>
    <property type="match status" value="1"/>
</dbReference>
<accession>A0A383WD37</accession>
<reference evidence="2 3" key="1">
    <citation type="submission" date="2016-10" db="EMBL/GenBank/DDBJ databases">
        <authorList>
            <person name="Cai Z."/>
        </authorList>
    </citation>
    <scope>NUCLEOTIDE SEQUENCE [LARGE SCALE GENOMIC DNA]</scope>
</reference>
<gene>
    <name evidence="2" type="ORF">BQ4739_LOCUS15820</name>
</gene>
<evidence type="ECO:0000313" key="3">
    <source>
        <dbReference type="Proteomes" id="UP000256970"/>
    </source>
</evidence>
<feature type="domain" description="MOSC" evidence="1">
    <location>
        <begin position="139"/>
        <end position="306"/>
    </location>
</feature>
<dbReference type="InterPro" id="IPR005302">
    <property type="entry name" value="MoCF_Sase_C"/>
</dbReference>
<dbReference type="EMBL" id="FNXT01001235">
    <property type="protein sequence ID" value="SZX75535.1"/>
    <property type="molecule type" value="Genomic_DNA"/>
</dbReference>
<proteinExistence type="predicted"/>
<dbReference type="GO" id="GO:0003824">
    <property type="term" value="F:catalytic activity"/>
    <property type="evidence" value="ECO:0007669"/>
    <property type="project" value="InterPro"/>
</dbReference>
<dbReference type="Proteomes" id="UP000256970">
    <property type="component" value="Unassembled WGS sequence"/>
</dbReference>
<dbReference type="InterPro" id="IPR005303">
    <property type="entry name" value="MOCOS_middle"/>
</dbReference>
<dbReference type="InterPro" id="IPR011037">
    <property type="entry name" value="Pyrv_Knase-like_insert_dom_sf"/>
</dbReference>
<dbReference type="AlphaFoldDB" id="A0A383WD37"/>
<dbReference type="Pfam" id="PF03476">
    <property type="entry name" value="MOSC_N"/>
    <property type="match status" value="1"/>
</dbReference>